<sequence>MHEIYTEKRRLSTTYPHGFPHSVENYMGVIHPQAVDNVVDKWWIAVDEQAKARKRPTSAYGRSAFLIRIKDNLTIEKNNLPIDKRNEPELSAIPSSSGIRS</sequence>
<evidence type="ECO:0000313" key="4">
    <source>
        <dbReference type="Proteomes" id="UP000478746"/>
    </source>
</evidence>
<evidence type="ECO:0000313" key="1">
    <source>
        <dbReference type="EMBL" id="KAB6838284.1"/>
    </source>
</evidence>
<organism evidence="2 3">
    <name type="scientific">Bifidobacterium longum</name>
    <dbReference type="NCBI Taxonomy" id="216816"/>
    <lineage>
        <taxon>Bacteria</taxon>
        <taxon>Bacillati</taxon>
        <taxon>Actinomycetota</taxon>
        <taxon>Actinomycetes</taxon>
        <taxon>Bifidobacteriales</taxon>
        <taxon>Bifidobacteriaceae</taxon>
        <taxon>Bifidobacterium</taxon>
    </lineage>
</organism>
<protein>
    <submittedName>
        <fullName evidence="2">Uncharacterized protein</fullName>
    </submittedName>
</protein>
<dbReference type="Proteomes" id="UP000461165">
    <property type="component" value="Unassembled WGS sequence"/>
</dbReference>
<evidence type="ECO:0000313" key="3">
    <source>
        <dbReference type="Proteomes" id="UP000461165"/>
    </source>
</evidence>
<proteinExistence type="predicted"/>
<comment type="caution">
    <text evidence="2">The sequence shown here is derived from an EMBL/GenBank/DDBJ whole genome shotgun (WGS) entry which is preliminary data.</text>
</comment>
<reference evidence="3 4" key="1">
    <citation type="journal article" date="2019" name="Nat. Med.">
        <title>A library of human gut bacterial isolates paired with longitudinal multiomics data enables mechanistic microbiome research.</title>
        <authorList>
            <person name="Poyet M."/>
            <person name="Groussin M."/>
            <person name="Gibbons S.M."/>
            <person name="Avila-Pacheco J."/>
            <person name="Jiang X."/>
            <person name="Kearney S.M."/>
            <person name="Perrotta A.R."/>
            <person name="Berdy B."/>
            <person name="Zhao S."/>
            <person name="Lieberman T.D."/>
            <person name="Swanson P.K."/>
            <person name="Smith M."/>
            <person name="Roesemann S."/>
            <person name="Alexander J.E."/>
            <person name="Rich S.A."/>
            <person name="Livny J."/>
            <person name="Vlamakis H."/>
            <person name="Clish C."/>
            <person name="Bullock K."/>
            <person name="Deik A."/>
            <person name="Scott J."/>
            <person name="Pierce K.A."/>
            <person name="Xavier R.J."/>
            <person name="Alm E.J."/>
        </authorList>
    </citation>
    <scope>NUCLEOTIDE SEQUENCE [LARGE SCALE GENOMIC DNA]</scope>
    <source>
        <strain evidence="2 3">BIOML-A166</strain>
        <strain evidence="1 4">BIOML-A320</strain>
    </source>
</reference>
<dbReference type="AlphaFoldDB" id="A0A6A2SFA4"/>
<evidence type="ECO:0000313" key="2">
    <source>
        <dbReference type="EMBL" id="KAB7136046.1"/>
    </source>
</evidence>
<gene>
    <name evidence="2" type="ORF">GBC97_04620</name>
    <name evidence="1" type="ORF">GBK08_04715</name>
</gene>
<dbReference type="EMBL" id="WEAY01000007">
    <property type="protein sequence ID" value="KAB6838284.1"/>
    <property type="molecule type" value="Genomic_DNA"/>
</dbReference>
<dbReference type="EMBL" id="WDVF01000007">
    <property type="protein sequence ID" value="KAB7136046.1"/>
    <property type="molecule type" value="Genomic_DNA"/>
</dbReference>
<name>A0A6A2SFA4_BIFLN</name>
<accession>A0A6A2SFA4</accession>
<dbReference type="Proteomes" id="UP000478746">
    <property type="component" value="Unassembled WGS sequence"/>
</dbReference>